<reference evidence="1 2" key="1">
    <citation type="submission" date="2019-07" db="EMBL/GenBank/DDBJ databases">
        <title>The First High-Quality Draft Genome Sequence of the Causal Agent of the Current Panama Disease Epidemic.</title>
        <authorList>
            <person name="Warmington R.J."/>
            <person name="Kay W."/>
            <person name="Jeffries A."/>
            <person name="Bebber D."/>
            <person name="Moore K."/>
            <person name="Studholme D.J."/>
        </authorList>
    </citation>
    <scope>NUCLEOTIDE SEQUENCE [LARGE SCALE GENOMIC DNA]</scope>
    <source>
        <strain evidence="1 2">TR4</strain>
    </source>
</reference>
<proteinExistence type="predicted"/>
<sequence length="76" mass="8778">MLSGSIRAPTSRLLRVSSRSLKKLKQRILAWFLSQIRAGRDSFRIAKKKLLYASSFGCRSPVFRPLKARLKMQQIQ</sequence>
<dbReference type="EMBL" id="VMNF01000009">
    <property type="protein sequence ID" value="TXC01769.1"/>
    <property type="molecule type" value="Genomic_DNA"/>
</dbReference>
<accession>A0A5C6SUV7</accession>
<organism evidence="1 2">
    <name type="scientific">Fusarium oxysporum f. sp. cubense</name>
    <dbReference type="NCBI Taxonomy" id="61366"/>
    <lineage>
        <taxon>Eukaryota</taxon>
        <taxon>Fungi</taxon>
        <taxon>Dikarya</taxon>
        <taxon>Ascomycota</taxon>
        <taxon>Pezizomycotina</taxon>
        <taxon>Sordariomycetes</taxon>
        <taxon>Hypocreomycetidae</taxon>
        <taxon>Hypocreales</taxon>
        <taxon>Nectriaceae</taxon>
        <taxon>Fusarium</taxon>
        <taxon>Fusarium oxysporum species complex</taxon>
    </lineage>
</organism>
<dbReference type="Proteomes" id="UP000321331">
    <property type="component" value="Unassembled WGS sequence"/>
</dbReference>
<name>A0A5C6SUV7_FUSOC</name>
<evidence type="ECO:0000313" key="2">
    <source>
        <dbReference type="Proteomes" id="UP000321331"/>
    </source>
</evidence>
<comment type="caution">
    <text evidence="1">The sequence shown here is derived from an EMBL/GenBank/DDBJ whole genome shotgun (WGS) entry which is preliminary data.</text>
</comment>
<dbReference type="AlphaFoldDB" id="A0A5C6SUV7"/>
<gene>
    <name evidence="1" type="ORF">FocTR4_00009180</name>
</gene>
<protein>
    <submittedName>
        <fullName evidence="1">Uncharacterized protein</fullName>
    </submittedName>
</protein>
<evidence type="ECO:0000313" key="1">
    <source>
        <dbReference type="EMBL" id="TXC01769.1"/>
    </source>
</evidence>